<dbReference type="PANTHER" id="PTHR30435:SF1">
    <property type="entry name" value="FLAGELLAR HOOK PROTEIN FLGE"/>
    <property type="match status" value="1"/>
</dbReference>
<feature type="domain" description="Flagellar basal-body/hook protein C-terminal" evidence="7">
    <location>
        <begin position="379"/>
        <end position="423"/>
    </location>
</feature>
<dbReference type="Proteomes" id="UP000001485">
    <property type="component" value="Chromosome"/>
</dbReference>
<keyword evidence="10" id="KW-0969">Cilium</keyword>
<dbReference type="InterPro" id="IPR010930">
    <property type="entry name" value="Flg_bb/hook_C_dom"/>
</dbReference>
<dbReference type="InterPro" id="IPR053967">
    <property type="entry name" value="LlgE_F_G-like_D1"/>
</dbReference>
<dbReference type="Pfam" id="PF22692">
    <property type="entry name" value="LlgE_F_G_D1"/>
    <property type="match status" value="1"/>
</dbReference>
<evidence type="ECO:0000259" key="7">
    <source>
        <dbReference type="Pfam" id="PF06429"/>
    </source>
</evidence>
<keyword evidence="10" id="KW-0966">Cell projection</keyword>
<dbReference type="Pfam" id="PF07559">
    <property type="entry name" value="FlgE_D2"/>
    <property type="match status" value="1"/>
</dbReference>
<protein>
    <recommendedName>
        <fullName evidence="3 5">Flagellar hook protein FlgE</fullName>
    </recommendedName>
</protein>
<dbReference type="EMBL" id="CP001600">
    <property type="protein sequence ID" value="ACR68539.1"/>
    <property type="molecule type" value="Genomic_DNA"/>
</dbReference>
<dbReference type="GO" id="GO:0009424">
    <property type="term" value="C:bacterial-type flagellum hook"/>
    <property type="evidence" value="ECO:0007669"/>
    <property type="project" value="TreeGrafter"/>
</dbReference>
<evidence type="ECO:0000256" key="5">
    <source>
        <dbReference type="RuleBase" id="RU362116"/>
    </source>
</evidence>
<accession>C5BD44</accession>
<sequence length="424" mass="44752">MGFSQAISGMNAASTQLDVIGNNIANSQTVGFKSGSVTFADMFAGSKIGLGVKVASVDQDFKDGATTTTNRALDVAISGQGFFRMQAPNGSVNYSRNGQFTKDAKGFLTNAQGLYLTGYPAAGTPPTIQQGADPVPLQIPTGLMPAKASTEGTMVLNLNSADKAIDSTKLKFDPTNVNSYNYATSMTTYDSLGNVHNMNLYFVKGKPEEKDITTGTPPKIEKVMATPWHIYSIDSAESPAPKTFTSIGALEFDSNGELLKGTAPLTLKMVASNGALAQDFTLNFTGTRQQNTGKDGVSAKTQNGYKAGELTGYQINDDGSITGSYTNQQKQLLGQIVMANFADPEGLTSEGNNEWSESAKSGQPIIGTSGTSGLGTLTSGAVEASNVDLSKQLVDMIVAQRNYQSNAQTIKTQDQILQTLVNLR</sequence>
<comment type="function">
    <text evidence="5">A flexible structure which links the flagellar filament to the drive apparatus in the basal body.</text>
</comment>
<evidence type="ECO:0000313" key="11">
    <source>
        <dbReference type="Proteomes" id="UP000001485"/>
    </source>
</evidence>
<dbReference type="Gene3D" id="2.60.98.20">
    <property type="entry name" value="Flagellar hook protein FlgE"/>
    <property type="match status" value="1"/>
</dbReference>
<evidence type="ECO:0000259" key="6">
    <source>
        <dbReference type="Pfam" id="PF00460"/>
    </source>
</evidence>
<dbReference type="Pfam" id="PF00460">
    <property type="entry name" value="Flg_bb_rod"/>
    <property type="match status" value="1"/>
</dbReference>
<evidence type="ECO:0000313" key="10">
    <source>
        <dbReference type="EMBL" id="ACR68539.1"/>
    </source>
</evidence>
<dbReference type="STRING" id="67780.B6E78_00110"/>
<dbReference type="NCBIfam" id="NF004238">
    <property type="entry name" value="PRK05682.1-1"/>
    <property type="match status" value="1"/>
</dbReference>
<feature type="domain" description="Flagellar basal body rod protein N-terminal" evidence="6">
    <location>
        <begin position="6"/>
        <end position="33"/>
    </location>
</feature>
<dbReference type="AlphaFoldDB" id="C5BD44"/>
<comment type="similarity">
    <text evidence="2 5">Belongs to the flagella basal body rod proteins family.</text>
</comment>
<dbReference type="InterPro" id="IPR020013">
    <property type="entry name" value="Flagellar_FlgE/F/G"/>
</dbReference>
<reference evidence="10 11" key="2">
    <citation type="journal article" date="2012" name="J. Bacteriol.">
        <title>Genome Sequence of Edwardsiella ictaluri 93-146, a Strain Associated with a Natural Channel Catfish Outbreak of Enteric Septicemia of Catfish.</title>
        <authorList>
            <person name="Williams M.L."/>
            <person name="Gillaspy A.F."/>
            <person name="Dyer D.W."/>
            <person name="Thune R.L."/>
            <person name="Waldbieser G.C."/>
            <person name="Schuster S.C."/>
            <person name="Gipson J."/>
            <person name="Zaitshik J."/>
            <person name="Landry C."/>
            <person name="Banes M.M."/>
            <person name="Lawrence M.L."/>
        </authorList>
    </citation>
    <scope>NUCLEOTIDE SEQUENCE [LARGE SCALE GENOMIC DNA]</scope>
    <source>
        <strain evidence="10 11">93-146</strain>
    </source>
</reference>
<dbReference type="GO" id="GO:0009425">
    <property type="term" value="C:bacterial-type flagellum basal body"/>
    <property type="evidence" value="ECO:0007669"/>
    <property type="project" value="UniProtKB-SubCell"/>
</dbReference>
<dbReference type="KEGG" id="eic:NT01EI_1349"/>
<dbReference type="GO" id="GO:0071978">
    <property type="term" value="P:bacterial-type flagellum-dependent swarming motility"/>
    <property type="evidence" value="ECO:0007669"/>
    <property type="project" value="TreeGrafter"/>
</dbReference>
<dbReference type="HOGENOM" id="CLU_013687_2_0_6"/>
<dbReference type="PATRIC" id="fig|634503.3.peg.1213"/>
<keyword evidence="10" id="KW-0282">Flagellum</keyword>
<comment type="subcellular location">
    <subcellularLocation>
        <location evidence="1 5">Bacterial flagellum basal body</location>
    </subcellularLocation>
</comment>
<evidence type="ECO:0000256" key="3">
    <source>
        <dbReference type="ARBA" id="ARBA00019015"/>
    </source>
</evidence>
<keyword evidence="4 5" id="KW-0975">Bacterial flagellum</keyword>
<dbReference type="InterPro" id="IPR001444">
    <property type="entry name" value="Flag_bb_rod_N"/>
</dbReference>
<dbReference type="SUPFAM" id="SSF117143">
    <property type="entry name" value="Flagellar hook protein flgE"/>
    <property type="match status" value="1"/>
</dbReference>
<dbReference type="Pfam" id="PF06429">
    <property type="entry name" value="Flg_bbr_C"/>
    <property type="match status" value="1"/>
</dbReference>
<dbReference type="GeneID" id="69538362"/>
<dbReference type="InterPro" id="IPR037925">
    <property type="entry name" value="FlgE/F/G-like"/>
</dbReference>
<reference evidence="11" key="1">
    <citation type="submission" date="2009-03" db="EMBL/GenBank/DDBJ databases">
        <title>Complete genome sequence of Edwardsiella ictaluri 93-146.</title>
        <authorList>
            <person name="Williams M.L."/>
            <person name="Gillaspy A.F."/>
            <person name="Dyer D.W."/>
            <person name="Thune R.L."/>
            <person name="Waldbieser G.C."/>
            <person name="Schuster S.C."/>
            <person name="Gipson J."/>
            <person name="Zaitshik J."/>
            <person name="Landry C."/>
            <person name="Lawrence M.L."/>
        </authorList>
    </citation>
    <scope>NUCLEOTIDE SEQUENCE [LARGE SCALE GENOMIC DNA]</scope>
    <source>
        <strain evidence="11">93-146</strain>
    </source>
</reference>
<evidence type="ECO:0000259" key="9">
    <source>
        <dbReference type="Pfam" id="PF22692"/>
    </source>
</evidence>
<dbReference type="RefSeq" id="WP_015870704.1">
    <property type="nucleotide sequence ID" value="NC_012779.2"/>
</dbReference>
<dbReference type="PANTHER" id="PTHR30435">
    <property type="entry name" value="FLAGELLAR PROTEIN"/>
    <property type="match status" value="1"/>
</dbReference>
<dbReference type="OrthoDB" id="8578401at2"/>
<dbReference type="InterPro" id="IPR037058">
    <property type="entry name" value="Falgellar_hook_FlgE_sf"/>
</dbReference>
<dbReference type="InterPro" id="IPR011491">
    <property type="entry name" value="FlgE_D2"/>
</dbReference>
<dbReference type="GO" id="GO:0005829">
    <property type="term" value="C:cytosol"/>
    <property type="evidence" value="ECO:0007669"/>
    <property type="project" value="TreeGrafter"/>
</dbReference>
<evidence type="ECO:0000256" key="1">
    <source>
        <dbReference type="ARBA" id="ARBA00004117"/>
    </source>
</evidence>
<proteinExistence type="inferred from homology"/>
<feature type="domain" description="Flagellar hook protein FlgE/F/G-like D1" evidence="9">
    <location>
        <begin position="76"/>
        <end position="153"/>
    </location>
</feature>
<evidence type="ECO:0000259" key="8">
    <source>
        <dbReference type="Pfam" id="PF07559"/>
    </source>
</evidence>
<evidence type="ECO:0000256" key="2">
    <source>
        <dbReference type="ARBA" id="ARBA00009677"/>
    </source>
</evidence>
<name>C5BD44_EDWI9</name>
<feature type="domain" description="Flagellar hook protein FlgE D2" evidence="8">
    <location>
        <begin position="157"/>
        <end position="305"/>
    </location>
</feature>
<organism evidence="10 11">
    <name type="scientific">Edwardsiella ictaluri (strain 93-146)</name>
    <dbReference type="NCBI Taxonomy" id="634503"/>
    <lineage>
        <taxon>Bacteria</taxon>
        <taxon>Pseudomonadati</taxon>
        <taxon>Pseudomonadota</taxon>
        <taxon>Gammaproteobacteria</taxon>
        <taxon>Enterobacterales</taxon>
        <taxon>Hafniaceae</taxon>
        <taxon>Edwardsiella</taxon>
    </lineage>
</organism>
<dbReference type="NCBIfam" id="TIGR03506">
    <property type="entry name" value="FlgEFG_subfam"/>
    <property type="match status" value="1"/>
</dbReference>
<gene>
    <name evidence="10" type="ordered locus">NT01EI_1349</name>
</gene>
<evidence type="ECO:0000256" key="4">
    <source>
        <dbReference type="ARBA" id="ARBA00023143"/>
    </source>
</evidence>